<dbReference type="InterPro" id="IPR019757">
    <property type="entry name" value="Pept_S26A_signal_pept_1_Lys-AS"/>
</dbReference>
<sequence length="179" mass="20561">MDKETIEKFDLRQFVKSWLLPLAAEIAILLVIFNFVINITYVPTGSMIPTISEHSVLISLREYNTDELQRGEIYSFHSDELGKTLIKRLIGLPGETVRIEGNGNIYINDVRLDEPYVKNQEYGYTGTFEVPEGCYFFLGDNRSGSSDARYWDNPYIEAEDVISRAVFTIFPFSDFGFLE</sequence>
<dbReference type="Proteomes" id="UP000724149">
    <property type="component" value="Unassembled WGS sequence"/>
</dbReference>
<dbReference type="InterPro" id="IPR019533">
    <property type="entry name" value="Peptidase_S26"/>
</dbReference>
<evidence type="ECO:0000313" key="8">
    <source>
        <dbReference type="EMBL" id="MBM6923869.1"/>
    </source>
</evidence>
<comment type="caution">
    <text evidence="8">The sequence shown here is derived from an EMBL/GenBank/DDBJ whole genome shotgun (WGS) entry which is preliminary data.</text>
</comment>
<dbReference type="PRINTS" id="PR00727">
    <property type="entry name" value="LEADERPTASE"/>
</dbReference>
<dbReference type="EMBL" id="JACSNR010000009">
    <property type="protein sequence ID" value="MBM6923869.1"/>
    <property type="molecule type" value="Genomic_DNA"/>
</dbReference>
<dbReference type="Gene3D" id="2.10.109.10">
    <property type="entry name" value="Umud Fragment, subunit A"/>
    <property type="match status" value="1"/>
</dbReference>
<dbReference type="NCBIfam" id="TIGR02227">
    <property type="entry name" value="sigpep_I_bact"/>
    <property type="match status" value="1"/>
</dbReference>
<organism evidence="8 9">
    <name type="scientific">Hydrogenoanaerobacterium saccharovorans</name>
    <dbReference type="NCBI Taxonomy" id="474960"/>
    <lineage>
        <taxon>Bacteria</taxon>
        <taxon>Bacillati</taxon>
        <taxon>Bacillota</taxon>
        <taxon>Clostridia</taxon>
        <taxon>Eubacteriales</taxon>
        <taxon>Oscillospiraceae</taxon>
        <taxon>Hydrogenoanaerobacterium</taxon>
    </lineage>
</organism>
<evidence type="ECO:0000256" key="3">
    <source>
        <dbReference type="ARBA" id="ARBA00009370"/>
    </source>
</evidence>
<dbReference type="PANTHER" id="PTHR43390:SF1">
    <property type="entry name" value="CHLOROPLAST PROCESSING PEPTIDASE"/>
    <property type="match status" value="1"/>
</dbReference>
<keyword evidence="5 6" id="KW-0378">Hydrolase</keyword>
<dbReference type="SUPFAM" id="SSF51306">
    <property type="entry name" value="LexA/Signal peptidase"/>
    <property type="match status" value="1"/>
</dbReference>
<evidence type="ECO:0000256" key="1">
    <source>
        <dbReference type="ARBA" id="ARBA00000677"/>
    </source>
</evidence>
<evidence type="ECO:0000256" key="4">
    <source>
        <dbReference type="ARBA" id="ARBA00013208"/>
    </source>
</evidence>
<keyword evidence="6" id="KW-0645">Protease</keyword>
<evidence type="ECO:0000256" key="5">
    <source>
        <dbReference type="ARBA" id="ARBA00022801"/>
    </source>
</evidence>
<reference evidence="8 9" key="1">
    <citation type="journal article" date="2021" name="Sci. Rep.">
        <title>The distribution of antibiotic resistance genes in chicken gut microbiota commensals.</title>
        <authorList>
            <person name="Juricova H."/>
            <person name="Matiasovicova J."/>
            <person name="Kubasova T."/>
            <person name="Cejkova D."/>
            <person name="Rychlik I."/>
        </authorList>
    </citation>
    <scope>NUCLEOTIDE SEQUENCE [LARGE SCALE GENOMIC DNA]</scope>
    <source>
        <strain evidence="8 9">An564</strain>
    </source>
</reference>
<comment type="subcellular location">
    <subcellularLocation>
        <location evidence="2">Cell membrane</location>
        <topology evidence="2">Single-pass type II membrane protein</topology>
    </subcellularLocation>
    <subcellularLocation>
        <location evidence="6">Membrane</location>
        <topology evidence="6">Single-pass type II membrane protein</topology>
    </subcellularLocation>
</comment>
<protein>
    <recommendedName>
        <fullName evidence="4 6">Signal peptidase I</fullName>
        <ecNumber evidence="4 6">3.4.21.89</ecNumber>
    </recommendedName>
</protein>
<evidence type="ECO:0000256" key="2">
    <source>
        <dbReference type="ARBA" id="ARBA00004401"/>
    </source>
</evidence>
<name>A0ABS2GQ91_9FIRM</name>
<feature type="transmembrane region" description="Helical" evidence="6">
    <location>
        <begin position="18"/>
        <end position="37"/>
    </location>
</feature>
<keyword evidence="6" id="KW-1133">Transmembrane helix</keyword>
<dbReference type="PROSITE" id="PS00760">
    <property type="entry name" value="SPASE_I_2"/>
    <property type="match status" value="1"/>
</dbReference>
<comment type="catalytic activity">
    <reaction evidence="1 6">
        <text>Cleavage of hydrophobic, N-terminal signal or leader sequences from secreted and periplasmic proteins.</text>
        <dbReference type="EC" id="3.4.21.89"/>
    </reaction>
</comment>
<dbReference type="PANTHER" id="PTHR43390">
    <property type="entry name" value="SIGNAL PEPTIDASE I"/>
    <property type="match status" value="1"/>
</dbReference>
<keyword evidence="9" id="KW-1185">Reference proteome</keyword>
<dbReference type="GO" id="GO:0009003">
    <property type="term" value="F:signal peptidase activity"/>
    <property type="evidence" value="ECO:0007669"/>
    <property type="project" value="UniProtKB-EC"/>
</dbReference>
<feature type="domain" description="Peptidase S26" evidence="7">
    <location>
        <begin position="17"/>
        <end position="169"/>
    </location>
</feature>
<evidence type="ECO:0000256" key="6">
    <source>
        <dbReference type="RuleBase" id="RU362042"/>
    </source>
</evidence>
<keyword evidence="6" id="KW-0812">Transmembrane</keyword>
<gene>
    <name evidence="8" type="primary">lepB</name>
    <name evidence="8" type="ORF">H9X81_09250</name>
</gene>
<evidence type="ECO:0000313" key="9">
    <source>
        <dbReference type="Proteomes" id="UP000724149"/>
    </source>
</evidence>
<dbReference type="RefSeq" id="WP_177504430.1">
    <property type="nucleotide sequence ID" value="NZ_JACSNR010000009.1"/>
</dbReference>
<keyword evidence="6" id="KW-0472">Membrane</keyword>
<comment type="similarity">
    <text evidence="3 6">Belongs to the peptidase S26 family.</text>
</comment>
<evidence type="ECO:0000259" key="7">
    <source>
        <dbReference type="Pfam" id="PF10502"/>
    </source>
</evidence>
<dbReference type="EC" id="3.4.21.89" evidence="4 6"/>
<dbReference type="InterPro" id="IPR036286">
    <property type="entry name" value="LexA/Signal_pep-like_sf"/>
</dbReference>
<dbReference type="CDD" id="cd06530">
    <property type="entry name" value="S26_SPase_I"/>
    <property type="match status" value="1"/>
</dbReference>
<accession>A0ABS2GQ91</accession>
<proteinExistence type="inferred from homology"/>
<dbReference type="InterPro" id="IPR000223">
    <property type="entry name" value="Pept_S26A_signal_pept_1"/>
</dbReference>
<dbReference type="Pfam" id="PF10502">
    <property type="entry name" value="Peptidase_S26"/>
    <property type="match status" value="1"/>
</dbReference>